<organism evidence="1 2">
    <name type="scientific">Eragrostis curvula</name>
    <name type="common">weeping love grass</name>
    <dbReference type="NCBI Taxonomy" id="38414"/>
    <lineage>
        <taxon>Eukaryota</taxon>
        <taxon>Viridiplantae</taxon>
        <taxon>Streptophyta</taxon>
        <taxon>Embryophyta</taxon>
        <taxon>Tracheophyta</taxon>
        <taxon>Spermatophyta</taxon>
        <taxon>Magnoliopsida</taxon>
        <taxon>Liliopsida</taxon>
        <taxon>Poales</taxon>
        <taxon>Poaceae</taxon>
        <taxon>PACMAD clade</taxon>
        <taxon>Chloridoideae</taxon>
        <taxon>Eragrostideae</taxon>
        <taxon>Eragrostidinae</taxon>
        <taxon>Eragrostis</taxon>
    </lineage>
</organism>
<protein>
    <submittedName>
        <fullName evidence="1">Uncharacterized protein</fullName>
    </submittedName>
</protein>
<name>A0A5J9U5V5_9POAL</name>
<feature type="non-terminal residue" evidence="1">
    <location>
        <position position="1"/>
    </location>
</feature>
<comment type="caution">
    <text evidence="1">The sequence shown here is derived from an EMBL/GenBank/DDBJ whole genome shotgun (WGS) entry which is preliminary data.</text>
</comment>
<evidence type="ECO:0000313" key="1">
    <source>
        <dbReference type="EMBL" id="TVU18956.1"/>
    </source>
</evidence>
<evidence type="ECO:0000313" key="2">
    <source>
        <dbReference type="Proteomes" id="UP000324897"/>
    </source>
</evidence>
<dbReference type="Proteomes" id="UP000324897">
    <property type="component" value="Chromosome 7"/>
</dbReference>
<keyword evidence="2" id="KW-1185">Reference proteome</keyword>
<gene>
    <name evidence="1" type="ORF">EJB05_35079</name>
</gene>
<feature type="non-terminal residue" evidence="1">
    <location>
        <position position="142"/>
    </location>
</feature>
<dbReference type="EMBL" id="RWGY01000029">
    <property type="protein sequence ID" value="TVU18956.1"/>
    <property type="molecule type" value="Genomic_DNA"/>
</dbReference>
<proteinExistence type="predicted"/>
<reference evidence="1 2" key="1">
    <citation type="journal article" date="2019" name="Sci. Rep.">
        <title>A high-quality genome of Eragrostis curvula grass provides insights into Poaceae evolution and supports new strategies to enhance forage quality.</title>
        <authorList>
            <person name="Carballo J."/>
            <person name="Santos B.A.C.M."/>
            <person name="Zappacosta D."/>
            <person name="Garbus I."/>
            <person name="Selva J.P."/>
            <person name="Gallo C.A."/>
            <person name="Diaz A."/>
            <person name="Albertini E."/>
            <person name="Caccamo M."/>
            <person name="Echenique V."/>
        </authorList>
    </citation>
    <scope>NUCLEOTIDE SEQUENCE [LARGE SCALE GENOMIC DNA]</scope>
    <source>
        <strain evidence="2">cv. Victoria</strain>
        <tissue evidence="1">Leaf</tissue>
    </source>
</reference>
<dbReference type="AlphaFoldDB" id="A0A5J9U5V5"/>
<sequence>MLSGDRFGVVPSPFVDFIHVSKFTIYQLRRLSMAKSVQCAQELDPIGAVDVAAVAGSYESSMEMQIKVQGIQVTKRYSEWSFESYFYDDLREYLGYEKSMSKEDWLPVKSTCLMTTSIGCHQRGMQEHRGFLGQELLVDIRS</sequence>
<dbReference type="Gramene" id="TVU18956">
    <property type="protein sequence ID" value="TVU18956"/>
    <property type="gene ID" value="EJB05_35079"/>
</dbReference>
<accession>A0A5J9U5V5</accession>